<reference evidence="1 2" key="1">
    <citation type="journal article" date="2023" name="Plants (Basel)">
        <title>Bridging the Gap: Combining Genomics and Transcriptomics Approaches to Understand Stylosanthes scabra, an Orphan Legume from the Brazilian Caatinga.</title>
        <authorList>
            <person name="Ferreira-Neto J.R.C."/>
            <person name="da Silva M.D."/>
            <person name="Binneck E."/>
            <person name="de Melo N.F."/>
            <person name="da Silva R.H."/>
            <person name="de Melo A.L.T.M."/>
            <person name="Pandolfi V."/>
            <person name="Bustamante F.O."/>
            <person name="Brasileiro-Vidal A.C."/>
            <person name="Benko-Iseppon A.M."/>
        </authorList>
    </citation>
    <scope>NUCLEOTIDE SEQUENCE [LARGE SCALE GENOMIC DNA]</scope>
    <source>
        <tissue evidence="1">Leaves</tissue>
    </source>
</reference>
<evidence type="ECO:0000313" key="2">
    <source>
        <dbReference type="Proteomes" id="UP001341840"/>
    </source>
</evidence>
<dbReference type="EMBL" id="JASCZI010211964">
    <property type="protein sequence ID" value="MED6197759.1"/>
    <property type="molecule type" value="Genomic_DNA"/>
</dbReference>
<organism evidence="1 2">
    <name type="scientific">Stylosanthes scabra</name>
    <dbReference type="NCBI Taxonomy" id="79078"/>
    <lineage>
        <taxon>Eukaryota</taxon>
        <taxon>Viridiplantae</taxon>
        <taxon>Streptophyta</taxon>
        <taxon>Embryophyta</taxon>
        <taxon>Tracheophyta</taxon>
        <taxon>Spermatophyta</taxon>
        <taxon>Magnoliopsida</taxon>
        <taxon>eudicotyledons</taxon>
        <taxon>Gunneridae</taxon>
        <taxon>Pentapetalae</taxon>
        <taxon>rosids</taxon>
        <taxon>fabids</taxon>
        <taxon>Fabales</taxon>
        <taxon>Fabaceae</taxon>
        <taxon>Papilionoideae</taxon>
        <taxon>50 kb inversion clade</taxon>
        <taxon>dalbergioids sensu lato</taxon>
        <taxon>Dalbergieae</taxon>
        <taxon>Pterocarpus clade</taxon>
        <taxon>Stylosanthes</taxon>
    </lineage>
</organism>
<dbReference type="Proteomes" id="UP001341840">
    <property type="component" value="Unassembled WGS sequence"/>
</dbReference>
<comment type="caution">
    <text evidence="1">The sequence shown here is derived from an EMBL/GenBank/DDBJ whole genome shotgun (WGS) entry which is preliminary data.</text>
</comment>
<gene>
    <name evidence="1" type="ORF">PIB30_059636</name>
</gene>
<protein>
    <submittedName>
        <fullName evidence="1">Uncharacterized protein</fullName>
    </submittedName>
</protein>
<proteinExistence type="predicted"/>
<name>A0ABU6XK62_9FABA</name>
<accession>A0ABU6XK62</accession>
<evidence type="ECO:0000313" key="1">
    <source>
        <dbReference type="EMBL" id="MED6197759.1"/>
    </source>
</evidence>
<keyword evidence="2" id="KW-1185">Reference proteome</keyword>
<sequence length="71" mass="7385">MAYSSAAAAETVEGGDGNSFFLFDSLSISDSLSLVRALSRFLSPAAAAMAALKPAGANNESLKYENYEDDS</sequence>